<keyword evidence="2" id="KW-1185">Reference proteome</keyword>
<protein>
    <submittedName>
        <fullName evidence="1">Uncharacterized protein</fullName>
    </submittedName>
</protein>
<sequence>MRVPEVVQRLKKRFIFFGRNSSVHGLQYVFDADRSLFSRLFWLLTLLACLGCLYMMMQHAGQYGVEVNFTPDTRYLNWTTTFPGVTLCEELATKFVLRKFSALYPDLLNPLNFDHKRYLADILFARGECIGTQCDPCGTTVACDVPWRNYIEHVHKSCSELISECSYDDVPFPCCEYFRQVDSEHGPCFSFNTLQHKGLTSLFVMNMTTGPGVLMFRLLADAELSIHSPEELSTNNHDVKLKHVIRTLSGNRVELLFSVVEIVNDVQLQRESVEDRGCRYLHEVPEDRFHTYPVYSYGACLLAESAKELYQHCGCVHPARDLTYEKIFCNYTGINCWNAYEAHKAKVGEDKSAKDDCVPSCVESELKTIHYAKRWVKDQPGVGTLVEVKMISLPTLRYQRNLLRDNLDLVVAVGGTVGLFFSASILSLLEVFYLILRPPVNL</sequence>
<comment type="caution">
    <text evidence="1">The sequence shown here is derived from an EMBL/GenBank/DDBJ whole genome shotgun (WGS) entry which is preliminary data.</text>
</comment>
<gene>
    <name evidence="1" type="ORF">PYW08_014204</name>
</gene>
<evidence type="ECO:0000313" key="2">
    <source>
        <dbReference type="Proteomes" id="UP001231649"/>
    </source>
</evidence>
<proteinExistence type="predicted"/>
<organism evidence="1 2">
    <name type="scientific">Mythimna loreyi</name>
    <dbReference type="NCBI Taxonomy" id="667449"/>
    <lineage>
        <taxon>Eukaryota</taxon>
        <taxon>Metazoa</taxon>
        <taxon>Ecdysozoa</taxon>
        <taxon>Arthropoda</taxon>
        <taxon>Hexapoda</taxon>
        <taxon>Insecta</taxon>
        <taxon>Pterygota</taxon>
        <taxon>Neoptera</taxon>
        <taxon>Endopterygota</taxon>
        <taxon>Lepidoptera</taxon>
        <taxon>Glossata</taxon>
        <taxon>Ditrysia</taxon>
        <taxon>Noctuoidea</taxon>
        <taxon>Noctuidae</taxon>
        <taxon>Noctuinae</taxon>
        <taxon>Hadenini</taxon>
        <taxon>Mythimna</taxon>
    </lineage>
</organism>
<name>A0ACC2R6R5_9NEOP</name>
<evidence type="ECO:0000313" key="1">
    <source>
        <dbReference type="EMBL" id="KAJ8734954.1"/>
    </source>
</evidence>
<reference evidence="1" key="1">
    <citation type="submission" date="2023-03" db="EMBL/GenBank/DDBJ databases">
        <title>Chromosome-level genomes of two armyworms, Mythimna separata and Mythimna loreyi, provide insights into the biosynthesis and reception of sex pheromones.</title>
        <authorList>
            <person name="Zhao H."/>
        </authorList>
    </citation>
    <scope>NUCLEOTIDE SEQUENCE</scope>
    <source>
        <strain evidence="1">BeijingLab</strain>
    </source>
</reference>
<dbReference type="EMBL" id="CM056781">
    <property type="protein sequence ID" value="KAJ8734954.1"/>
    <property type="molecule type" value="Genomic_DNA"/>
</dbReference>
<dbReference type="Proteomes" id="UP001231649">
    <property type="component" value="Chromosome 5"/>
</dbReference>
<accession>A0ACC2R6R5</accession>